<dbReference type="PANTHER" id="PTHR30146:SF109">
    <property type="entry name" value="HTH-TYPE TRANSCRIPTIONAL REGULATOR GALS"/>
    <property type="match status" value="1"/>
</dbReference>
<dbReference type="SMART" id="SM00354">
    <property type="entry name" value="HTH_LACI"/>
    <property type="match status" value="1"/>
</dbReference>
<evidence type="ECO:0000313" key="5">
    <source>
        <dbReference type="EMBL" id="NUU26967.1"/>
    </source>
</evidence>
<accession>A0A850DNF5</accession>
<dbReference type="EMBL" id="JABMCG010000068">
    <property type="protein sequence ID" value="NUU26967.1"/>
    <property type="molecule type" value="Genomic_DNA"/>
</dbReference>
<reference evidence="5 6" key="1">
    <citation type="submission" date="2020-05" db="EMBL/GenBank/DDBJ databases">
        <title>Genome Sequencing of Type Strains.</title>
        <authorList>
            <person name="Lemaire J.F."/>
            <person name="Inderbitzin P."/>
            <person name="Gregorio O.A."/>
            <person name="Collins S.B."/>
            <person name="Wespe N."/>
            <person name="Knight-Connoni V."/>
        </authorList>
    </citation>
    <scope>NUCLEOTIDE SEQUENCE [LARGE SCALE GENOMIC DNA]</scope>
    <source>
        <strain evidence="5 6">DSM 20512</strain>
    </source>
</reference>
<dbReference type="Pfam" id="PF13377">
    <property type="entry name" value="Peripla_BP_3"/>
    <property type="match status" value="1"/>
</dbReference>
<dbReference type="InterPro" id="IPR010982">
    <property type="entry name" value="Lambda_DNA-bd_dom_sf"/>
</dbReference>
<dbReference type="Gene3D" id="1.10.260.40">
    <property type="entry name" value="lambda repressor-like DNA-binding domains"/>
    <property type="match status" value="1"/>
</dbReference>
<dbReference type="InterPro" id="IPR000843">
    <property type="entry name" value="HTH_LacI"/>
</dbReference>
<gene>
    <name evidence="5" type="ORF">HP467_02400</name>
</gene>
<dbReference type="Proteomes" id="UP000539146">
    <property type="component" value="Unassembled WGS sequence"/>
</dbReference>
<keyword evidence="3" id="KW-0804">Transcription</keyword>
<dbReference type="PROSITE" id="PS50932">
    <property type="entry name" value="HTH_LACI_2"/>
    <property type="match status" value="1"/>
</dbReference>
<dbReference type="RefSeq" id="WP_144803019.1">
    <property type="nucleotide sequence ID" value="NZ_BAAAWP010000001.1"/>
</dbReference>
<dbReference type="GO" id="GO:0000976">
    <property type="term" value="F:transcription cis-regulatory region binding"/>
    <property type="evidence" value="ECO:0007669"/>
    <property type="project" value="TreeGrafter"/>
</dbReference>
<proteinExistence type="predicted"/>
<sequence>MGHGTPASADGTPATTEHKPATIYDVAARAGVSKSLVSLVLQRSPRVSDQRRQAVLTAIQELDYRPSTAAVSLAGTRSRTIGVVLDDFRNQWFVDLLTGLRESLQDQGHRLVVADRFLNTGLDASPVEGFLSMRVEGIVIAGEPDTDLAIPASMPVVVAGGRATLPRADTVANDDRAGGRMAAEHLLSLGHTRIGFVGASSAASAERLAGLQERVDTARADGPPDAEVVTSVMRGEPTETAGAEAVGHLLDEHPDVTAVFAANDVMALGALSALADRGLRVPEDVSVMGYDDTPLAATAYVALTSIDDRSVEIGRGAGERLLARIADPTAPAQETLVEPRLVARRTTAPR</sequence>
<feature type="domain" description="HTH lacI-type" evidence="4">
    <location>
        <begin position="21"/>
        <end position="75"/>
    </location>
</feature>
<dbReference type="InterPro" id="IPR046335">
    <property type="entry name" value="LacI/GalR-like_sensor"/>
</dbReference>
<keyword evidence="2 5" id="KW-0238">DNA-binding</keyword>
<dbReference type="Pfam" id="PF00356">
    <property type="entry name" value="LacI"/>
    <property type="match status" value="1"/>
</dbReference>
<organism evidence="5 6">
    <name type="scientific">Curtobacterium citreum</name>
    <dbReference type="NCBI Taxonomy" id="2036"/>
    <lineage>
        <taxon>Bacteria</taxon>
        <taxon>Bacillati</taxon>
        <taxon>Actinomycetota</taxon>
        <taxon>Actinomycetes</taxon>
        <taxon>Micrococcales</taxon>
        <taxon>Microbacteriaceae</taxon>
        <taxon>Curtobacterium</taxon>
    </lineage>
</organism>
<dbReference type="SUPFAM" id="SSF47413">
    <property type="entry name" value="lambda repressor-like DNA-binding domains"/>
    <property type="match status" value="1"/>
</dbReference>
<evidence type="ECO:0000256" key="1">
    <source>
        <dbReference type="ARBA" id="ARBA00023015"/>
    </source>
</evidence>
<dbReference type="GO" id="GO:0003700">
    <property type="term" value="F:DNA-binding transcription factor activity"/>
    <property type="evidence" value="ECO:0007669"/>
    <property type="project" value="TreeGrafter"/>
</dbReference>
<evidence type="ECO:0000259" key="4">
    <source>
        <dbReference type="PROSITE" id="PS50932"/>
    </source>
</evidence>
<name>A0A850DNF5_9MICO</name>
<comment type="caution">
    <text evidence="5">The sequence shown here is derived from an EMBL/GenBank/DDBJ whole genome shotgun (WGS) entry which is preliminary data.</text>
</comment>
<dbReference type="Gene3D" id="3.40.50.2300">
    <property type="match status" value="2"/>
</dbReference>
<protein>
    <submittedName>
        <fullName evidence="5">LacI family DNA-binding transcriptional regulator</fullName>
    </submittedName>
</protein>
<evidence type="ECO:0000256" key="2">
    <source>
        <dbReference type="ARBA" id="ARBA00023125"/>
    </source>
</evidence>
<dbReference type="CDD" id="cd06267">
    <property type="entry name" value="PBP1_LacI_sugar_binding-like"/>
    <property type="match status" value="1"/>
</dbReference>
<dbReference type="CDD" id="cd01392">
    <property type="entry name" value="HTH_LacI"/>
    <property type="match status" value="1"/>
</dbReference>
<dbReference type="PANTHER" id="PTHR30146">
    <property type="entry name" value="LACI-RELATED TRANSCRIPTIONAL REPRESSOR"/>
    <property type="match status" value="1"/>
</dbReference>
<dbReference type="SUPFAM" id="SSF53822">
    <property type="entry name" value="Periplasmic binding protein-like I"/>
    <property type="match status" value="1"/>
</dbReference>
<evidence type="ECO:0000256" key="3">
    <source>
        <dbReference type="ARBA" id="ARBA00023163"/>
    </source>
</evidence>
<dbReference type="InterPro" id="IPR028082">
    <property type="entry name" value="Peripla_BP_I"/>
</dbReference>
<evidence type="ECO:0000313" key="6">
    <source>
        <dbReference type="Proteomes" id="UP000539146"/>
    </source>
</evidence>
<dbReference type="AlphaFoldDB" id="A0A850DNF5"/>
<keyword evidence="1" id="KW-0805">Transcription regulation</keyword>